<dbReference type="Gene3D" id="1.10.132.20">
    <property type="entry name" value="Ribosome-recycling factor"/>
    <property type="match status" value="1"/>
</dbReference>
<dbReference type="SUPFAM" id="SSF55194">
    <property type="entry name" value="Ribosome recycling factor, RRF"/>
    <property type="match status" value="1"/>
</dbReference>
<evidence type="ECO:0000256" key="2">
    <source>
        <dbReference type="ARBA" id="ARBA00005912"/>
    </source>
</evidence>
<gene>
    <name evidence="7" type="ORF">UFOPK1835_00766</name>
</gene>
<dbReference type="Pfam" id="PF01765">
    <property type="entry name" value="RRF"/>
    <property type="match status" value="1"/>
</dbReference>
<dbReference type="CDD" id="cd00520">
    <property type="entry name" value="RRF"/>
    <property type="match status" value="1"/>
</dbReference>
<dbReference type="InterPro" id="IPR036191">
    <property type="entry name" value="RRF_sf"/>
</dbReference>
<comment type="similarity">
    <text evidence="2">Belongs to the RRF family.</text>
</comment>
<comment type="subcellular location">
    <subcellularLocation>
        <location evidence="1">Cytoplasm</location>
    </subcellularLocation>
</comment>
<evidence type="ECO:0000256" key="4">
    <source>
        <dbReference type="ARBA" id="ARBA00022917"/>
    </source>
</evidence>
<dbReference type="PANTHER" id="PTHR20982:SF3">
    <property type="entry name" value="MITOCHONDRIAL RIBOSOME RECYCLING FACTOR PSEUDO 1"/>
    <property type="match status" value="1"/>
</dbReference>
<dbReference type="NCBIfam" id="TIGR00496">
    <property type="entry name" value="frr"/>
    <property type="match status" value="1"/>
</dbReference>
<dbReference type="EMBL" id="CAEZUP010000024">
    <property type="protein sequence ID" value="CAB4605822.1"/>
    <property type="molecule type" value="Genomic_DNA"/>
</dbReference>
<dbReference type="FunFam" id="3.30.1360.40:FF:000001">
    <property type="entry name" value="Ribosome-recycling factor"/>
    <property type="match status" value="1"/>
</dbReference>
<dbReference type="InterPro" id="IPR023584">
    <property type="entry name" value="Ribosome_recyc_fac_dom"/>
</dbReference>
<reference evidence="7" key="1">
    <citation type="submission" date="2020-05" db="EMBL/GenBank/DDBJ databases">
        <authorList>
            <person name="Chiriac C."/>
            <person name="Salcher M."/>
            <person name="Ghai R."/>
            <person name="Kavagutti S V."/>
        </authorList>
    </citation>
    <scope>NUCLEOTIDE SEQUENCE</scope>
</reference>
<evidence type="ECO:0000256" key="5">
    <source>
        <dbReference type="SAM" id="Coils"/>
    </source>
</evidence>
<evidence type="ECO:0000313" key="7">
    <source>
        <dbReference type="EMBL" id="CAB4605822.1"/>
    </source>
</evidence>
<dbReference type="PANTHER" id="PTHR20982">
    <property type="entry name" value="RIBOSOME RECYCLING FACTOR"/>
    <property type="match status" value="1"/>
</dbReference>
<keyword evidence="5" id="KW-0175">Coiled coil</keyword>
<feature type="coiled-coil region" evidence="5">
    <location>
        <begin position="129"/>
        <end position="174"/>
    </location>
</feature>
<accession>A0A6J6GWQ1</accession>
<dbReference type="AlphaFoldDB" id="A0A6J6GWQ1"/>
<dbReference type="GO" id="GO:0005737">
    <property type="term" value="C:cytoplasm"/>
    <property type="evidence" value="ECO:0007669"/>
    <property type="project" value="UniProtKB-SubCell"/>
</dbReference>
<evidence type="ECO:0000259" key="6">
    <source>
        <dbReference type="Pfam" id="PF01765"/>
    </source>
</evidence>
<evidence type="ECO:0000256" key="1">
    <source>
        <dbReference type="ARBA" id="ARBA00004496"/>
    </source>
</evidence>
<feature type="domain" description="Ribosome recycling factor" evidence="6">
    <location>
        <begin position="26"/>
        <end position="187"/>
    </location>
</feature>
<proteinExistence type="inferred from homology"/>
<protein>
    <submittedName>
        <fullName evidence="7">Unannotated protein</fullName>
    </submittedName>
</protein>
<dbReference type="InterPro" id="IPR002661">
    <property type="entry name" value="Ribosome_recyc_fac"/>
</dbReference>
<evidence type="ECO:0000256" key="3">
    <source>
        <dbReference type="ARBA" id="ARBA00022490"/>
    </source>
</evidence>
<dbReference type="Gene3D" id="3.30.1360.40">
    <property type="match status" value="1"/>
</dbReference>
<sequence length="189" mass="20969">MTSEMADLLLAETGEKMHKVVVHSRADFSSIRTGRAAPALVEKIPVDYYGSETALQQLAGFTVPEARQLLITPYDKGAIGAIERALQLSDLGLNPSNDGISIRLTFPPLTQERRKELVKVVKNMAEEGKIALRNQRRAARQELEALEKAGDLSKDELERAEKELDKAIHVYEAEIGDAFAVKEKELLED</sequence>
<dbReference type="HAMAP" id="MF_00040">
    <property type="entry name" value="RRF"/>
    <property type="match status" value="1"/>
</dbReference>
<dbReference type="GO" id="GO:0006412">
    <property type="term" value="P:translation"/>
    <property type="evidence" value="ECO:0007669"/>
    <property type="project" value="UniProtKB-KW"/>
</dbReference>
<keyword evidence="4" id="KW-0648">Protein biosynthesis</keyword>
<name>A0A6J6GWQ1_9ZZZZ</name>
<dbReference type="FunFam" id="1.10.132.20:FF:000001">
    <property type="entry name" value="Ribosome-recycling factor"/>
    <property type="match status" value="1"/>
</dbReference>
<organism evidence="7">
    <name type="scientific">freshwater metagenome</name>
    <dbReference type="NCBI Taxonomy" id="449393"/>
    <lineage>
        <taxon>unclassified sequences</taxon>
        <taxon>metagenomes</taxon>
        <taxon>ecological metagenomes</taxon>
    </lineage>
</organism>
<keyword evidence="3" id="KW-0963">Cytoplasm</keyword>
<dbReference type="GO" id="GO:0043023">
    <property type="term" value="F:ribosomal large subunit binding"/>
    <property type="evidence" value="ECO:0007669"/>
    <property type="project" value="TreeGrafter"/>
</dbReference>